<dbReference type="Proteomes" id="UP001219355">
    <property type="component" value="Chromosome 1"/>
</dbReference>
<keyword evidence="3" id="KW-0378">Hydrolase</keyword>
<dbReference type="PANTHER" id="PTHR11200:SF300">
    <property type="entry name" value="TYPE II INOSITOL 1,4,5-TRISPHOSPHATE 5-PHOSPHATASE"/>
    <property type="match status" value="1"/>
</dbReference>
<dbReference type="AlphaFoldDB" id="A0AAF0IH34"/>
<dbReference type="GO" id="GO:0004439">
    <property type="term" value="F:phosphatidylinositol-4,5-bisphosphate 5-phosphatase activity"/>
    <property type="evidence" value="ECO:0007669"/>
    <property type="project" value="UniProtKB-EC"/>
</dbReference>
<dbReference type="InterPro" id="IPR046985">
    <property type="entry name" value="IP5"/>
</dbReference>
<dbReference type="InterPro" id="IPR048869">
    <property type="entry name" value="OCRL-1_2_ASH"/>
</dbReference>
<dbReference type="Gene3D" id="3.60.10.10">
    <property type="entry name" value="Endonuclease/exonuclease/phosphatase"/>
    <property type="match status" value="1"/>
</dbReference>
<gene>
    <name evidence="3" type="ORF">PRK78_001870</name>
</gene>
<keyword evidence="4" id="KW-1185">Reference proteome</keyword>
<evidence type="ECO:0000259" key="2">
    <source>
        <dbReference type="SMART" id="SM00128"/>
    </source>
</evidence>
<dbReference type="SMART" id="SM00128">
    <property type="entry name" value="IPPc"/>
    <property type="match status" value="1"/>
</dbReference>
<dbReference type="InterPro" id="IPR000300">
    <property type="entry name" value="IPPc"/>
</dbReference>
<feature type="region of interest" description="Disordered" evidence="1">
    <location>
        <begin position="85"/>
        <end position="139"/>
    </location>
</feature>
<evidence type="ECO:0000313" key="3">
    <source>
        <dbReference type="EMBL" id="WEW56427.1"/>
    </source>
</evidence>
<protein>
    <submittedName>
        <fullName evidence="3">Phosphatase</fullName>
        <ecNumber evidence="3">3.1.3.36</ecNumber>
    </submittedName>
</protein>
<reference evidence="3" key="1">
    <citation type="submission" date="2023-03" db="EMBL/GenBank/DDBJ databases">
        <title>Emydomyces testavorans Genome Sequence.</title>
        <authorList>
            <person name="Hoyer L."/>
        </authorList>
    </citation>
    <scope>NUCLEOTIDE SEQUENCE</scope>
    <source>
        <strain evidence="3">16-2883</strain>
    </source>
</reference>
<feature type="region of interest" description="Disordered" evidence="1">
    <location>
        <begin position="466"/>
        <end position="485"/>
    </location>
</feature>
<dbReference type="PANTHER" id="PTHR11200">
    <property type="entry name" value="INOSITOL 5-PHOSPHATASE"/>
    <property type="match status" value="1"/>
</dbReference>
<proteinExistence type="predicted"/>
<feature type="compositionally biased region" description="Basic and acidic residues" evidence="1">
    <location>
        <begin position="88"/>
        <end position="108"/>
    </location>
</feature>
<dbReference type="InterPro" id="IPR013783">
    <property type="entry name" value="Ig-like_fold"/>
</dbReference>
<feature type="compositionally biased region" description="Low complexity" evidence="1">
    <location>
        <begin position="353"/>
        <end position="372"/>
    </location>
</feature>
<feature type="domain" description="Inositol polyphosphate-related phosphatase" evidence="2">
    <location>
        <begin position="54"/>
        <end position="492"/>
    </location>
</feature>
<evidence type="ECO:0000256" key="1">
    <source>
        <dbReference type="SAM" id="MobiDB-lite"/>
    </source>
</evidence>
<dbReference type="GO" id="GO:0046856">
    <property type="term" value="P:phosphatidylinositol dephosphorylation"/>
    <property type="evidence" value="ECO:0007669"/>
    <property type="project" value="InterPro"/>
</dbReference>
<name>A0AAF0IH34_9EURO</name>
<dbReference type="Pfam" id="PF22669">
    <property type="entry name" value="Exo_endo_phos2"/>
    <property type="match status" value="2"/>
</dbReference>
<feature type="compositionally biased region" description="Basic and acidic residues" evidence="1">
    <location>
        <begin position="466"/>
        <end position="479"/>
    </location>
</feature>
<accession>A0AAF0IH34</accession>
<feature type="region of interest" description="Disordered" evidence="1">
    <location>
        <begin position="960"/>
        <end position="979"/>
    </location>
</feature>
<sequence>MSLRESSSTSSNLREAPGAFPDQPDDEEDAQVASDFKSLSRAVHARRTEYTRQRKVKLRIGSWNVAALPGTEEDLRKWFTTSAVGNRDTSDADERHEKEQEQSSREAPDDGDGNETSRAEAAPVHAPEGSVDIDKNDDQTAGTVQEDTDIFVLGLQEIVDITSPTETLRPYVDPTPSNKWKEAAQKMLPAGYILVSSQQLTGLLLLIYASQSIASSISSVSSTSVGTGLMGYMGNKGAVATRLVLGGTTCIVFVNCHLAAGADKASLDRRNWDASQVAMRTRFDPFEDEDDLDLMPNQTLGDEDFAFWFGDLNYRLEGIPGDDVRRLLHMHTENDFGPLPKAAQNDEASNIQESNRSSTEENASSESPAASISMVDNEIEPYQDPASLETTLTSLLPHDELRAQQKKRKAFFEGWREGQIRFLPTYKYDVGRTGEFDSSEKRRSPSWCDRTLYRTRQDYLEYKRRTKEAEETKRRDNEMRSLGLDQEAEDTNVLFDYDPEFDGADYDENEDADDDIFVDTHQERDFEDLIDITCYTSHQNIVSSDHKPLHADFILTYDAVIQELKARVHQEVARELDKAENEARPDITLVVDELAERSEDAKPAANGDTDRDTISFGQIRYDVPVSRSLTLANTGSVPATFSFQYRPVAADEDTRVSPPWLHLRVDWPANEDAQAPNAQKEYALPTGESAHVQLVLCIFDVNFVRELNTGKAELEDVLVLRVSNGRDHFISVRGDWLPSCFGLSLEELTRIPEGGVRNLDVTRLLSDSSGDTSSDNVRASAPRELFRLTEAIAELTERSIAEWDMVGDGDDTENNARPWLSERAGWPFDSETWTFRDNLERYKLLGLIREGLDTSTAFFSQFPHEVPSRHRAELLAEILLSFLGSLHDGLITRALWTNLENQIFVSEKPKSAPLSTEQAQSRILETLSSSPVHSVSFTFLTFMLNRIANEIAPIIPITFATPTSPTNPTTPSLSSISRASTDLSEASNSSIPTSPSLPTATRSSLTFPFRFKTRSLTLSSSDGNATPIPQPRPPTSNAAYCAHNAALARRRAVNKAFVQIFANVIFSKDIPVPEKDKEKRVFEERKRSVIEPFLRGEDGS</sequence>
<feature type="region of interest" description="Disordered" evidence="1">
    <location>
        <begin position="1"/>
        <end position="53"/>
    </location>
</feature>
<evidence type="ECO:0000313" key="4">
    <source>
        <dbReference type="Proteomes" id="UP001219355"/>
    </source>
</evidence>
<dbReference type="EC" id="3.1.3.36" evidence="3"/>
<feature type="compositionally biased region" description="Low complexity" evidence="1">
    <location>
        <begin position="1"/>
        <end position="15"/>
    </location>
</feature>
<dbReference type="Gene3D" id="2.60.40.10">
    <property type="entry name" value="Immunoglobulins"/>
    <property type="match status" value="1"/>
</dbReference>
<dbReference type="SUPFAM" id="SSF56219">
    <property type="entry name" value="DNase I-like"/>
    <property type="match status" value="1"/>
</dbReference>
<feature type="region of interest" description="Disordered" evidence="1">
    <location>
        <begin position="335"/>
        <end position="372"/>
    </location>
</feature>
<dbReference type="InterPro" id="IPR036691">
    <property type="entry name" value="Endo/exonu/phosph_ase_sf"/>
</dbReference>
<dbReference type="Pfam" id="PF21310">
    <property type="entry name" value="OCRL-like_ASH"/>
    <property type="match status" value="1"/>
</dbReference>
<dbReference type="EMBL" id="CP120627">
    <property type="protein sequence ID" value="WEW56427.1"/>
    <property type="molecule type" value="Genomic_DNA"/>
</dbReference>
<organism evidence="3 4">
    <name type="scientific">Emydomyces testavorans</name>
    <dbReference type="NCBI Taxonomy" id="2070801"/>
    <lineage>
        <taxon>Eukaryota</taxon>
        <taxon>Fungi</taxon>
        <taxon>Dikarya</taxon>
        <taxon>Ascomycota</taxon>
        <taxon>Pezizomycotina</taxon>
        <taxon>Eurotiomycetes</taxon>
        <taxon>Eurotiomycetidae</taxon>
        <taxon>Onygenales</taxon>
        <taxon>Nannizziopsiaceae</taxon>
        <taxon>Emydomyces</taxon>
    </lineage>
</organism>
<feature type="compositionally biased region" description="Low complexity" evidence="1">
    <location>
        <begin position="960"/>
        <end position="977"/>
    </location>
</feature>